<feature type="region of interest" description="Disordered" evidence="1">
    <location>
        <begin position="29"/>
        <end position="48"/>
    </location>
</feature>
<keyword evidence="3" id="KW-1185">Reference proteome</keyword>
<gene>
    <name evidence="2" type="ORF">LVIROSA_LOCUS31700</name>
</gene>
<name>A0AAU9P6V3_9ASTR</name>
<accession>A0AAU9P6V3</accession>
<protein>
    <submittedName>
        <fullName evidence="2">Uncharacterized protein</fullName>
    </submittedName>
</protein>
<dbReference type="AlphaFoldDB" id="A0AAU9P6V3"/>
<proteinExistence type="predicted"/>
<evidence type="ECO:0000313" key="3">
    <source>
        <dbReference type="Proteomes" id="UP001157418"/>
    </source>
</evidence>
<reference evidence="2 3" key="1">
    <citation type="submission" date="2022-01" db="EMBL/GenBank/DDBJ databases">
        <authorList>
            <person name="Xiong W."/>
            <person name="Schranz E."/>
        </authorList>
    </citation>
    <scope>NUCLEOTIDE SEQUENCE [LARGE SCALE GENOMIC DNA]</scope>
</reference>
<dbReference type="EMBL" id="CAKMRJ010005523">
    <property type="protein sequence ID" value="CAH1445972.1"/>
    <property type="molecule type" value="Genomic_DNA"/>
</dbReference>
<dbReference type="Proteomes" id="UP001157418">
    <property type="component" value="Unassembled WGS sequence"/>
</dbReference>
<sequence>MNQKAYTGDFRTLLQHTCAGDSRLIPTSATFSGLPSNHRFRTPPPTLPRTTTVAAPYHHHRCPTPPSATPQVNEL</sequence>
<comment type="caution">
    <text evidence="2">The sequence shown here is derived from an EMBL/GenBank/DDBJ whole genome shotgun (WGS) entry which is preliminary data.</text>
</comment>
<organism evidence="2 3">
    <name type="scientific">Lactuca virosa</name>
    <dbReference type="NCBI Taxonomy" id="75947"/>
    <lineage>
        <taxon>Eukaryota</taxon>
        <taxon>Viridiplantae</taxon>
        <taxon>Streptophyta</taxon>
        <taxon>Embryophyta</taxon>
        <taxon>Tracheophyta</taxon>
        <taxon>Spermatophyta</taxon>
        <taxon>Magnoliopsida</taxon>
        <taxon>eudicotyledons</taxon>
        <taxon>Gunneridae</taxon>
        <taxon>Pentapetalae</taxon>
        <taxon>asterids</taxon>
        <taxon>campanulids</taxon>
        <taxon>Asterales</taxon>
        <taxon>Asteraceae</taxon>
        <taxon>Cichorioideae</taxon>
        <taxon>Cichorieae</taxon>
        <taxon>Lactucinae</taxon>
        <taxon>Lactuca</taxon>
    </lineage>
</organism>
<evidence type="ECO:0000313" key="2">
    <source>
        <dbReference type="EMBL" id="CAH1445972.1"/>
    </source>
</evidence>
<evidence type="ECO:0000256" key="1">
    <source>
        <dbReference type="SAM" id="MobiDB-lite"/>
    </source>
</evidence>